<organism evidence="2 3">
    <name type="scientific">Aspergillus sclerotioniger CBS 115572</name>
    <dbReference type="NCBI Taxonomy" id="1450535"/>
    <lineage>
        <taxon>Eukaryota</taxon>
        <taxon>Fungi</taxon>
        <taxon>Dikarya</taxon>
        <taxon>Ascomycota</taxon>
        <taxon>Pezizomycotina</taxon>
        <taxon>Eurotiomycetes</taxon>
        <taxon>Eurotiomycetidae</taxon>
        <taxon>Eurotiales</taxon>
        <taxon>Aspergillaceae</taxon>
        <taxon>Aspergillus</taxon>
        <taxon>Aspergillus subgen. Circumdati</taxon>
    </lineage>
</organism>
<evidence type="ECO:0000313" key="2">
    <source>
        <dbReference type="EMBL" id="PWY94739.1"/>
    </source>
</evidence>
<gene>
    <name evidence="2" type="ORF">BO94DRAFT_283233</name>
</gene>
<name>A0A317X883_9EURO</name>
<keyword evidence="1" id="KW-0732">Signal</keyword>
<proteinExistence type="predicted"/>
<feature type="signal peptide" evidence="1">
    <location>
        <begin position="1"/>
        <end position="18"/>
    </location>
</feature>
<evidence type="ECO:0000313" key="3">
    <source>
        <dbReference type="Proteomes" id="UP000246702"/>
    </source>
</evidence>
<evidence type="ECO:0000256" key="1">
    <source>
        <dbReference type="SAM" id="SignalP"/>
    </source>
</evidence>
<dbReference type="GeneID" id="37108787"/>
<reference evidence="2 3" key="1">
    <citation type="submission" date="2016-12" db="EMBL/GenBank/DDBJ databases">
        <title>The genomes of Aspergillus section Nigri reveals drivers in fungal speciation.</title>
        <authorList>
            <consortium name="DOE Joint Genome Institute"/>
            <person name="Vesth T.C."/>
            <person name="Nybo J."/>
            <person name="Theobald S."/>
            <person name="Brandl J."/>
            <person name="Frisvad J.C."/>
            <person name="Nielsen K.F."/>
            <person name="Lyhne E.K."/>
            <person name="Kogle M.E."/>
            <person name="Kuo A."/>
            <person name="Riley R."/>
            <person name="Clum A."/>
            <person name="Nolan M."/>
            <person name="Lipzen A."/>
            <person name="Salamov A."/>
            <person name="Henrissat B."/>
            <person name="Wiebenga A."/>
            <person name="De Vries R.P."/>
            <person name="Grigoriev I.V."/>
            <person name="Mortensen U.H."/>
            <person name="Andersen M.R."/>
            <person name="Baker S.E."/>
        </authorList>
    </citation>
    <scope>NUCLEOTIDE SEQUENCE [LARGE SCALE GENOMIC DNA]</scope>
    <source>
        <strain evidence="2 3">CBS 115572</strain>
    </source>
</reference>
<dbReference type="AlphaFoldDB" id="A0A317X883"/>
<dbReference type="EMBL" id="MSFK01000004">
    <property type="protein sequence ID" value="PWY94739.1"/>
    <property type="molecule type" value="Genomic_DNA"/>
</dbReference>
<dbReference type="Proteomes" id="UP000246702">
    <property type="component" value="Unassembled WGS sequence"/>
</dbReference>
<accession>A0A317X883</accession>
<evidence type="ECO:0008006" key="4">
    <source>
        <dbReference type="Google" id="ProtNLM"/>
    </source>
</evidence>
<keyword evidence="3" id="KW-1185">Reference proteome</keyword>
<sequence length="126" mass="13493">MYLWRCLLPGLVIEKATCICCHCESYAVQRNPCSLSSSLLAIERGKVGRSLIQPPGATVTHSRGLRTSHDQRANFTLCCITTAYYISQFPALSSNAAPHPIGGFGRAISLITPGAASHGDCISRTV</sequence>
<protein>
    <recommendedName>
        <fullName evidence="4">Secreted protein</fullName>
    </recommendedName>
</protein>
<dbReference type="RefSeq" id="XP_025471500.1">
    <property type="nucleotide sequence ID" value="XM_025606644.1"/>
</dbReference>
<feature type="chain" id="PRO_5016256870" description="Secreted protein" evidence="1">
    <location>
        <begin position="19"/>
        <end position="126"/>
    </location>
</feature>
<comment type="caution">
    <text evidence="2">The sequence shown here is derived from an EMBL/GenBank/DDBJ whole genome shotgun (WGS) entry which is preliminary data.</text>
</comment>